<organism evidence="1">
    <name type="scientific">Nothobranchius rachovii</name>
    <name type="common">bluefin notho</name>
    <dbReference type="NCBI Taxonomy" id="451742"/>
    <lineage>
        <taxon>Eukaryota</taxon>
        <taxon>Metazoa</taxon>
        <taxon>Chordata</taxon>
        <taxon>Craniata</taxon>
        <taxon>Vertebrata</taxon>
        <taxon>Euteleostomi</taxon>
        <taxon>Actinopterygii</taxon>
        <taxon>Neopterygii</taxon>
        <taxon>Teleostei</taxon>
        <taxon>Neoteleostei</taxon>
        <taxon>Acanthomorphata</taxon>
        <taxon>Ovalentaria</taxon>
        <taxon>Atherinomorphae</taxon>
        <taxon>Cyprinodontiformes</taxon>
        <taxon>Nothobranchiidae</taxon>
        <taxon>Nothobranchius</taxon>
    </lineage>
</organism>
<dbReference type="AlphaFoldDB" id="A0A1A8RID8"/>
<dbReference type="EMBL" id="HAEH01017012">
    <property type="protein sequence ID" value="SBS05452.1"/>
    <property type="molecule type" value="Transcribed_RNA"/>
</dbReference>
<accession>A0A1A8RID8</accession>
<evidence type="ECO:0000313" key="1">
    <source>
        <dbReference type="EMBL" id="SBS05452.1"/>
    </source>
</evidence>
<reference evidence="1" key="1">
    <citation type="submission" date="2016-05" db="EMBL/GenBank/DDBJ databases">
        <authorList>
            <person name="Lavstsen T."/>
            <person name="Jespersen J.S."/>
        </authorList>
    </citation>
    <scope>NUCLEOTIDE SEQUENCE</scope>
    <source>
        <tissue evidence="1">Brain</tissue>
    </source>
</reference>
<proteinExistence type="predicted"/>
<name>A0A1A8RID8_9TELE</name>
<protein>
    <submittedName>
        <fullName evidence="1">Uncharacterized protein</fullName>
    </submittedName>
</protein>
<gene>
    <name evidence="1" type="primary">Nfu_g_1_007475</name>
</gene>
<sequence>VFVCMVDCPVCVYVALRWPGNLSSMYPACLPRDCWRWAPAPHDPACRRKWMDAGQHRLSTFQRLGSGDWLGHSRTLECFLHSHSFYFWVWDYRHVGSSSHDSS</sequence>
<feature type="non-terminal residue" evidence="1">
    <location>
        <position position="1"/>
    </location>
</feature>
<feature type="non-terminal residue" evidence="1">
    <location>
        <position position="103"/>
    </location>
</feature>
<reference evidence="1" key="2">
    <citation type="submission" date="2016-06" db="EMBL/GenBank/DDBJ databases">
        <title>The genome of a short-lived fish provides insights into sex chromosome evolution and the genetic control of aging.</title>
        <authorList>
            <person name="Reichwald K."/>
            <person name="Felder M."/>
            <person name="Petzold A."/>
            <person name="Koch P."/>
            <person name="Groth M."/>
            <person name="Platzer M."/>
        </authorList>
    </citation>
    <scope>NUCLEOTIDE SEQUENCE</scope>
    <source>
        <tissue evidence="1">Brain</tissue>
    </source>
</reference>